<proteinExistence type="predicted"/>
<dbReference type="Proteomes" id="UP001590950">
    <property type="component" value="Unassembled WGS sequence"/>
</dbReference>
<evidence type="ECO:0000313" key="2">
    <source>
        <dbReference type="EMBL" id="KAL2039171.1"/>
    </source>
</evidence>
<gene>
    <name evidence="2" type="ORF">N7G274_008220</name>
</gene>
<keyword evidence="1" id="KW-0472">Membrane</keyword>
<keyword evidence="1" id="KW-0812">Transmembrane</keyword>
<keyword evidence="1" id="KW-1133">Transmembrane helix</keyword>
<evidence type="ECO:0000256" key="1">
    <source>
        <dbReference type="SAM" id="Phobius"/>
    </source>
</evidence>
<sequence>MYYLSDRYVTALGCADQHQLCNRGNGNCTPLTGWNLARAYVRQLTFNDAQLDTAIRIVGAAEFVDSYSSVRSRGASALRASETVDDHSSQIQLPSTQWMTEVSSWFAVSMAKLQQRIVQYATGPAYIPQGSSLVGPLNKHQEKMCKNQKVRSRSGTTSFSVLGVAIILIIGSVLILASLLPDTVVGIFRRQLHWKDYKSLQWTLDDKLQMQRMAHEEAGQGHWTGGASSYPLTRTGDKLGVPEGVDSVHPLLSKTRRQYSDGENGAPEAEGLMTVKGVRFHVRPVQI</sequence>
<keyword evidence="3" id="KW-1185">Reference proteome</keyword>
<organism evidence="2 3">
    <name type="scientific">Stereocaulon virgatum</name>
    <dbReference type="NCBI Taxonomy" id="373712"/>
    <lineage>
        <taxon>Eukaryota</taxon>
        <taxon>Fungi</taxon>
        <taxon>Dikarya</taxon>
        <taxon>Ascomycota</taxon>
        <taxon>Pezizomycotina</taxon>
        <taxon>Lecanoromycetes</taxon>
        <taxon>OSLEUM clade</taxon>
        <taxon>Lecanoromycetidae</taxon>
        <taxon>Lecanorales</taxon>
        <taxon>Lecanorineae</taxon>
        <taxon>Stereocaulaceae</taxon>
        <taxon>Stereocaulon</taxon>
    </lineage>
</organism>
<dbReference type="EMBL" id="JBEFKJ010000027">
    <property type="protein sequence ID" value="KAL2039171.1"/>
    <property type="molecule type" value="Genomic_DNA"/>
</dbReference>
<reference evidence="2 3" key="1">
    <citation type="submission" date="2024-09" db="EMBL/GenBank/DDBJ databases">
        <title>Rethinking Asexuality: The Enigmatic Case of Functional Sexual Genes in Lepraria (Stereocaulaceae).</title>
        <authorList>
            <person name="Doellman M."/>
            <person name="Sun Y."/>
            <person name="Barcenas-Pena A."/>
            <person name="Lumbsch H.T."/>
            <person name="Grewe F."/>
        </authorList>
    </citation>
    <scope>NUCLEOTIDE SEQUENCE [LARGE SCALE GENOMIC DNA]</scope>
    <source>
        <strain evidence="2 3">Mercado 3170</strain>
    </source>
</reference>
<comment type="caution">
    <text evidence="2">The sequence shown here is derived from an EMBL/GenBank/DDBJ whole genome shotgun (WGS) entry which is preliminary data.</text>
</comment>
<accession>A0ABR4A2M8</accession>
<protein>
    <submittedName>
        <fullName evidence="2">Uncharacterized protein</fullName>
    </submittedName>
</protein>
<name>A0ABR4A2M8_9LECA</name>
<feature type="transmembrane region" description="Helical" evidence="1">
    <location>
        <begin position="159"/>
        <end position="180"/>
    </location>
</feature>
<evidence type="ECO:0000313" key="3">
    <source>
        <dbReference type="Proteomes" id="UP001590950"/>
    </source>
</evidence>